<name>A0AAV1Y4Q8_LUPLU</name>
<proteinExistence type="predicted"/>
<reference evidence="2 3" key="1">
    <citation type="submission" date="2024-03" db="EMBL/GenBank/DDBJ databases">
        <authorList>
            <person name="Martinez-Hernandez J."/>
        </authorList>
    </citation>
    <scope>NUCLEOTIDE SEQUENCE [LARGE SCALE GENOMIC DNA]</scope>
</reference>
<dbReference type="Pfam" id="PF03765">
    <property type="entry name" value="CRAL_TRIO_N"/>
    <property type="match status" value="1"/>
</dbReference>
<feature type="domain" description="CRAL/TRIO N-terminal" evidence="1">
    <location>
        <begin position="8"/>
        <end position="55"/>
    </location>
</feature>
<protein>
    <recommendedName>
        <fullName evidence="1">CRAL/TRIO N-terminal domain-containing protein</fullName>
    </recommendedName>
</protein>
<dbReference type="SUPFAM" id="SSF46938">
    <property type="entry name" value="CRAL/TRIO N-terminal domain"/>
    <property type="match status" value="1"/>
</dbReference>
<dbReference type="PANTHER" id="PTHR46226">
    <property type="entry name" value="CRAL-TRIO DOMAIN-CONTAINING PROTEIN"/>
    <property type="match status" value="1"/>
</dbReference>
<dbReference type="InterPro" id="IPR036273">
    <property type="entry name" value="CRAL/TRIO_N_dom_sf"/>
</dbReference>
<evidence type="ECO:0000313" key="2">
    <source>
        <dbReference type="EMBL" id="CAL0328479.1"/>
    </source>
</evidence>
<organism evidence="2 3">
    <name type="scientific">Lupinus luteus</name>
    <name type="common">European yellow lupine</name>
    <dbReference type="NCBI Taxonomy" id="3873"/>
    <lineage>
        <taxon>Eukaryota</taxon>
        <taxon>Viridiplantae</taxon>
        <taxon>Streptophyta</taxon>
        <taxon>Embryophyta</taxon>
        <taxon>Tracheophyta</taxon>
        <taxon>Spermatophyta</taxon>
        <taxon>Magnoliopsida</taxon>
        <taxon>eudicotyledons</taxon>
        <taxon>Gunneridae</taxon>
        <taxon>Pentapetalae</taxon>
        <taxon>rosids</taxon>
        <taxon>fabids</taxon>
        <taxon>Fabales</taxon>
        <taxon>Fabaceae</taxon>
        <taxon>Papilionoideae</taxon>
        <taxon>50 kb inversion clade</taxon>
        <taxon>genistoids sensu lato</taxon>
        <taxon>core genistoids</taxon>
        <taxon>Genisteae</taxon>
        <taxon>Lupinus</taxon>
    </lineage>
</organism>
<comment type="caution">
    <text evidence="2">The sequence shown here is derived from an EMBL/GenBank/DDBJ whole genome shotgun (WGS) entry which is preliminary data.</text>
</comment>
<dbReference type="EMBL" id="CAXHTB010000021">
    <property type="protein sequence ID" value="CAL0328479.1"/>
    <property type="molecule type" value="Genomic_DNA"/>
</dbReference>
<dbReference type="PANTHER" id="PTHR46226:SF6">
    <property type="entry name" value="SEC14P-LIKE PHOSPHATIDYLINOSITOL TRANSFER FAMILY PROTEIN"/>
    <property type="match status" value="1"/>
</dbReference>
<dbReference type="Gene3D" id="1.10.8.20">
    <property type="entry name" value="N-terminal domain of phosphatidylinositol transfer protein sec14p"/>
    <property type="match status" value="1"/>
</dbReference>
<gene>
    <name evidence="2" type="ORF">LLUT_LOCUS29539</name>
</gene>
<accession>A0AAV1Y4Q8</accession>
<evidence type="ECO:0000259" key="1">
    <source>
        <dbReference type="Pfam" id="PF03765"/>
    </source>
</evidence>
<dbReference type="AlphaFoldDB" id="A0AAV1Y4Q8"/>
<sequence>MGLVSQDALNHLQALMDQIEEPLKKTFQNVHQGFATENLARFLKAREWNVSKAHKISVHDSQLS</sequence>
<keyword evidence="3" id="KW-1185">Reference proteome</keyword>
<dbReference type="InterPro" id="IPR011074">
    <property type="entry name" value="CRAL/TRIO_N_dom"/>
</dbReference>
<dbReference type="Proteomes" id="UP001497480">
    <property type="component" value="Unassembled WGS sequence"/>
</dbReference>
<evidence type="ECO:0000313" key="3">
    <source>
        <dbReference type="Proteomes" id="UP001497480"/>
    </source>
</evidence>